<dbReference type="AlphaFoldDB" id="A0A6L2P8N3"/>
<sequence length="290" mass="32911">MLDGGSDVLNSEKVRALRSNVEVSGSRVVVVWMEDGGGIMSEELVRWFWMVELSLEEISMKSVRGIFFERFWVEELALEAIEEYGQKCSCLRDNFPHFDEELEKENQMTRCQEELKESGEKHSIGKCNIGSFGHTYHTVGNVVGEVEGFSNGEAIEHVERRDGPIGSERTNSLTRNFKNASELLKKLKHKDETNLFVYIKKTIKPNSRESRTEVGLIIKKGGVDGATLMEDTRNKRFVDLSFMSGKTSGSMKHGNVVSSIMVINVDGFWQVHLMKEKKDKNGVRFVDGFE</sequence>
<evidence type="ECO:0000313" key="1">
    <source>
        <dbReference type="EMBL" id="GEU93592.1"/>
    </source>
</evidence>
<protein>
    <submittedName>
        <fullName evidence="1">Uncharacterized protein</fullName>
    </submittedName>
</protein>
<accession>A0A6L2P8N3</accession>
<name>A0A6L2P8N3_TANCI</name>
<dbReference type="EMBL" id="BKCJ010010889">
    <property type="protein sequence ID" value="GEU93592.1"/>
    <property type="molecule type" value="Genomic_DNA"/>
</dbReference>
<organism evidence="1">
    <name type="scientific">Tanacetum cinerariifolium</name>
    <name type="common">Dalmatian daisy</name>
    <name type="synonym">Chrysanthemum cinerariifolium</name>
    <dbReference type="NCBI Taxonomy" id="118510"/>
    <lineage>
        <taxon>Eukaryota</taxon>
        <taxon>Viridiplantae</taxon>
        <taxon>Streptophyta</taxon>
        <taxon>Embryophyta</taxon>
        <taxon>Tracheophyta</taxon>
        <taxon>Spermatophyta</taxon>
        <taxon>Magnoliopsida</taxon>
        <taxon>eudicotyledons</taxon>
        <taxon>Gunneridae</taxon>
        <taxon>Pentapetalae</taxon>
        <taxon>asterids</taxon>
        <taxon>campanulids</taxon>
        <taxon>Asterales</taxon>
        <taxon>Asteraceae</taxon>
        <taxon>Asteroideae</taxon>
        <taxon>Anthemideae</taxon>
        <taxon>Anthemidinae</taxon>
        <taxon>Tanacetum</taxon>
    </lineage>
</organism>
<gene>
    <name evidence="1" type="ORF">Tci_065570</name>
</gene>
<comment type="caution">
    <text evidence="1">The sequence shown here is derived from an EMBL/GenBank/DDBJ whole genome shotgun (WGS) entry which is preliminary data.</text>
</comment>
<proteinExistence type="predicted"/>
<reference evidence="1" key="1">
    <citation type="journal article" date="2019" name="Sci. Rep.">
        <title>Draft genome of Tanacetum cinerariifolium, the natural source of mosquito coil.</title>
        <authorList>
            <person name="Yamashiro T."/>
            <person name="Shiraishi A."/>
            <person name="Satake H."/>
            <person name="Nakayama K."/>
        </authorList>
    </citation>
    <scope>NUCLEOTIDE SEQUENCE</scope>
</reference>